<reference evidence="9" key="1">
    <citation type="submission" date="2020-12" db="EMBL/GenBank/DDBJ databases">
        <title>Clostridium thailandense sp. nov., a novel acetogenic bacterium isolated from peat land soil in Thailand.</title>
        <authorList>
            <person name="Chaikitkaew S."/>
            <person name="Birkeland N.K."/>
        </authorList>
    </citation>
    <scope>NUCLEOTIDE SEQUENCE</scope>
    <source>
        <strain evidence="9">DSM 17425</strain>
    </source>
</reference>
<evidence type="ECO:0000256" key="3">
    <source>
        <dbReference type="ARBA" id="ARBA00022475"/>
    </source>
</evidence>
<evidence type="ECO:0000256" key="5">
    <source>
        <dbReference type="ARBA" id="ARBA00022989"/>
    </source>
</evidence>
<keyword evidence="3" id="KW-1003">Cell membrane</keyword>
<dbReference type="Proteomes" id="UP000622687">
    <property type="component" value="Unassembled WGS sequence"/>
</dbReference>
<dbReference type="AlphaFoldDB" id="A0A934HU43"/>
<dbReference type="InterPro" id="IPR051258">
    <property type="entry name" value="Diverse_Substrate_Transporter"/>
</dbReference>
<dbReference type="InterPro" id="IPR000620">
    <property type="entry name" value="EamA_dom"/>
</dbReference>
<dbReference type="InterPro" id="IPR037185">
    <property type="entry name" value="EmrE-like"/>
</dbReference>
<feature type="transmembrane region" description="Helical" evidence="7">
    <location>
        <begin position="40"/>
        <end position="58"/>
    </location>
</feature>
<comment type="subcellular location">
    <subcellularLocation>
        <location evidence="1">Cell membrane</location>
        <topology evidence="1">Multi-pass membrane protein</topology>
    </subcellularLocation>
</comment>
<dbReference type="SUPFAM" id="SSF103481">
    <property type="entry name" value="Multidrug resistance efflux transporter EmrE"/>
    <property type="match status" value="2"/>
</dbReference>
<name>A0A934HU43_9CLOT</name>
<keyword evidence="10" id="KW-1185">Reference proteome</keyword>
<evidence type="ECO:0000256" key="2">
    <source>
        <dbReference type="ARBA" id="ARBA00007362"/>
    </source>
</evidence>
<accession>A0A934HU43</accession>
<dbReference type="GO" id="GO:0005886">
    <property type="term" value="C:plasma membrane"/>
    <property type="evidence" value="ECO:0007669"/>
    <property type="project" value="UniProtKB-SubCell"/>
</dbReference>
<feature type="transmembrane region" description="Helical" evidence="7">
    <location>
        <begin position="275"/>
        <end position="295"/>
    </location>
</feature>
<comment type="similarity">
    <text evidence="2">Belongs to the EamA transporter family.</text>
</comment>
<feature type="transmembrane region" description="Helical" evidence="7">
    <location>
        <begin position="108"/>
        <end position="126"/>
    </location>
</feature>
<feature type="domain" description="EamA" evidence="8">
    <location>
        <begin position="9"/>
        <end position="149"/>
    </location>
</feature>
<evidence type="ECO:0000256" key="7">
    <source>
        <dbReference type="SAM" id="Phobius"/>
    </source>
</evidence>
<keyword evidence="6 7" id="KW-0472">Membrane</keyword>
<comment type="caution">
    <text evidence="9">The sequence shown here is derived from an EMBL/GenBank/DDBJ whole genome shotgun (WGS) entry which is preliminary data.</text>
</comment>
<feature type="transmembrane region" description="Helical" evidence="7">
    <location>
        <begin position="249"/>
        <end position="269"/>
    </location>
</feature>
<evidence type="ECO:0000256" key="6">
    <source>
        <dbReference type="ARBA" id="ARBA00023136"/>
    </source>
</evidence>
<dbReference type="EMBL" id="JAEEGB010000005">
    <property type="protein sequence ID" value="MBI6871954.1"/>
    <property type="molecule type" value="Genomic_DNA"/>
</dbReference>
<evidence type="ECO:0000259" key="8">
    <source>
        <dbReference type="Pfam" id="PF00892"/>
    </source>
</evidence>
<evidence type="ECO:0000313" key="10">
    <source>
        <dbReference type="Proteomes" id="UP000622687"/>
    </source>
</evidence>
<sequence>MNNKRLGANILLLLTAAIWGLGFVAQRVGSQSIGAFTFNGIRFALGSISLIPLLIYFNKREKITSDDESTVEAPSKKTILPGVLVGVALYAGVTLQQIGLIYTTAGKAGFITGLYMVIVPVIGIFLGHRIGKNSWIGVGLAVVGLYLLSINENFSISYGDLLELIGSVFWAIHILTIDYFSNKIEPLKLSCIQFATCSLLSLITALIFEHITTSSILGALIPLLYSGLLSVGVAYTLQVVAQKNAKPSHTAIILSMESVFGAIGGALILGETMSSRGYIGCILILGGILASQIKFSPKQS</sequence>
<feature type="transmembrane region" description="Helical" evidence="7">
    <location>
        <begin position="189"/>
        <end position="208"/>
    </location>
</feature>
<feature type="transmembrane region" description="Helical" evidence="7">
    <location>
        <begin position="79"/>
        <end position="102"/>
    </location>
</feature>
<dbReference type="PANTHER" id="PTHR42920:SF5">
    <property type="entry name" value="EAMA DOMAIN-CONTAINING PROTEIN"/>
    <property type="match status" value="1"/>
</dbReference>
<evidence type="ECO:0000256" key="1">
    <source>
        <dbReference type="ARBA" id="ARBA00004651"/>
    </source>
</evidence>
<keyword evidence="5 7" id="KW-1133">Transmembrane helix</keyword>
<proteinExistence type="inferred from homology"/>
<dbReference type="PANTHER" id="PTHR42920">
    <property type="entry name" value="OS03G0707200 PROTEIN-RELATED"/>
    <property type="match status" value="1"/>
</dbReference>
<protein>
    <submittedName>
        <fullName evidence="9">DMT family transporter</fullName>
    </submittedName>
</protein>
<dbReference type="Pfam" id="PF00892">
    <property type="entry name" value="EamA"/>
    <property type="match status" value="2"/>
</dbReference>
<evidence type="ECO:0000313" key="9">
    <source>
        <dbReference type="EMBL" id="MBI6871954.1"/>
    </source>
</evidence>
<gene>
    <name evidence="9" type="ORF">I6U51_04430</name>
</gene>
<feature type="transmembrane region" description="Helical" evidence="7">
    <location>
        <begin position="133"/>
        <end position="150"/>
    </location>
</feature>
<feature type="domain" description="EamA" evidence="8">
    <location>
        <begin position="158"/>
        <end position="289"/>
    </location>
</feature>
<feature type="transmembrane region" description="Helical" evidence="7">
    <location>
        <begin position="214"/>
        <end position="237"/>
    </location>
</feature>
<evidence type="ECO:0000256" key="4">
    <source>
        <dbReference type="ARBA" id="ARBA00022692"/>
    </source>
</evidence>
<organism evidence="9 10">
    <name type="scientific">Clostridium aciditolerans</name>
    <dbReference type="NCBI Taxonomy" id="339861"/>
    <lineage>
        <taxon>Bacteria</taxon>
        <taxon>Bacillati</taxon>
        <taxon>Bacillota</taxon>
        <taxon>Clostridia</taxon>
        <taxon>Eubacteriales</taxon>
        <taxon>Clostridiaceae</taxon>
        <taxon>Clostridium</taxon>
    </lineage>
</organism>
<keyword evidence="4 7" id="KW-0812">Transmembrane</keyword>